<comment type="similarity">
    <text evidence="1">Belongs to the universal stress protein A family.</text>
</comment>
<dbReference type="InterPro" id="IPR006016">
    <property type="entry name" value="UspA"/>
</dbReference>
<dbReference type="Pfam" id="PF00582">
    <property type="entry name" value="Usp"/>
    <property type="match status" value="2"/>
</dbReference>
<feature type="domain" description="UspA" evidence="5">
    <location>
        <begin position="160"/>
        <end position="298"/>
    </location>
</feature>
<protein>
    <submittedName>
        <fullName evidence="6">Nucleotide-binding universal stress protein, UspA family</fullName>
    </submittedName>
</protein>
<dbReference type="PANTHER" id="PTHR46268:SF27">
    <property type="entry name" value="UNIVERSAL STRESS PROTEIN RV2623"/>
    <property type="match status" value="1"/>
</dbReference>
<evidence type="ECO:0000256" key="2">
    <source>
        <dbReference type="ARBA" id="ARBA00022741"/>
    </source>
</evidence>
<feature type="domain" description="UspA" evidence="5">
    <location>
        <begin position="11"/>
        <end position="153"/>
    </location>
</feature>
<feature type="region of interest" description="Disordered" evidence="4">
    <location>
        <begin position="201"/>
        <end position="221"/>
    </location>
</feature>
<dbReference type="AlphaFoldDB" id="A0A1I5RVE8"/>
<gene>
    <name evidence="6" type="ORF">SAMN05421854_10682</name>
</gene>
<evidence type="ECO:0000259" key="5">
    <source>
        <dbReference type="Pfam" id="PF00582"/>
    </source>
</evidence>
<dbReference type="RefSeq" id="WP_208865313.1">
    <property type="nucleotide sequence ID" value="NZ_FOWC01000006.1"/>
</dbReference>
<name>A0A1I5RVE8_9PSEU</name>
<evidence type="ECO:0000313" key="7">
    <source>
        <dbReference type="Proteomes" id="UP000199137"/>
    </source>
</evidence>
<dbReference type="Gene3D" id="3.40.50.620">
    <property type="entry name" value="HUPs"/>
    <property type="match status" value="2"/>
</dbReference>
<keyword evidence="2" id="KW-0547">Nucleotide-binding</keyword>
<proteinExistence type="inferred from homology"/>
<dbReference type="InterPro" id="IPR014729">
    <property type="entry name" value="Rossmann-like_a/b/a_fold"/>
</dbReference>
<dbReference type="PRINTS" id="PR01438">
    <property type="entry name" value="UNVRSLSTRESS"/>
</dbReference>
<dbReference type="GO" id="GO:0005524">
    <property type="term" value="F:ATP binding"/>
    <property type="evidence" value="ECO:0007669"/>
    <property type="project" value="UniProtKB-KW"/>
</dbReference>
<keyword evidence="3" id="KW-0067">ATP-binding</keyword>
<dbReference type="PANTHER" id="PTHR46268">
    <property type="entry name" value="STRESS RESPONSE PROTEIN NHAX"/>
    <property type="match status" value="1"/>
</dbReference>
<evidence type="ECO:0000256" key="4">
    <source>
        <dbReference type="SAM" id="MobiDB-lite"/>
    </source>
</evidence>
<sequence length="306" mass="31896">MDEADRAEPGVVVGDDGSDGARLALDWAAAEAEALGTCLVVVRTMTPPMPNVDFVPGVITPVAGEIVADQSVVDYAEKELAAVAAAVARSRPELPVRTRVRFGRASWELADIGRRAELIVVGASGRGGLPRLLLGSTASQVVHTSARPVVVVRPSAENARRVVVGLDGSPASIAAVRYAYDFADRHGCALHAVHVWSEPPEDVFGPARSGGEGQQSPQDEGERLLAESLTGLGERHPDVLVRREVALGSVAEVLLDHAEAATLLVVGGHGRGALRGAFLGSVSHAMAYHAPCPVAIVREGVEEHPG</sequence>
<organism evidence="6 7">
    <name type="scientific">Amycolatopsis rubida</name>
    <dbReference type="NCBI Taxonomy" id="112413"/>
    <lineage>
        <taxon>Bacteria</taxon>
        <taxon>Bacillati</taxon>
        <taxon>Actinomycetota</taxon>
        <taxon>Actinomycetes</taxon>
        <taxon>Pseudonocardiales</taxon>
        <taxon>Pseudonocardiaceae</taxon>
        <taxon>Amycolatopsis</taxon>
    </lineage>
</organism>
<dbReference type="InterPro" id="IPR006015">
    <property type="entry name" value="Universal_stress_UspA"/>
</dbReference>
<evidence type="ECO:0000313" key="6">
    <source>
        <dbReference type="EMBL" id="SFP62400.1"/>
    </source>
</evidence>
<evidence type="ECO:0000256" key="1">
    <source>
        <dbReference type="ARBA" id="ARBA00008791"/>
    </source>
</evidence>
<dbReference type="Proteomes" id="UP000199137">
    <property type="component" value="Unassembled WGS sequence"/>
</dbReference>
<dbReference type="EMBL" id="FOWC01000006">
    <property type="protein sequence ID" value="SFP62400.1"/>
    <property type="molecule type" value="Genomic_DNA"/>
</dbReference>
<dbReference type="SUPFAM" id="SSF52402">
    <property type="entry name" value="Adenine nucleotide alpha hydrolases-like"/>
    <property type="match status" value="2"/>
</dbReference>
<evidence type="ECO:0000256" key="3">
    <source>
        <dbReference type="ARBA" id="ARBA00022840"/>
    </source>
</evidence>
<dbReference type="STRING" id="112413.SAMN05421854_10682"/>
<reference evidence="6 7" key="1">
    <citation type="submission" date="2016-10" db="EMBL/GenBank/DDBJ databases">
        <authorList>
            <person name="de Groot N.N."/>
        </authorList>
    </citation>
    <scope>NUCLEOTIDE SEQUENCE [LARGE SCALE GENOMIC DNA]</scope>
    <source>
        <strain evidence="6 7">DSM 44637</strain>
    </source>
</reference>
<accession>A0A1I5RVE8</accession>